<keyword evidence="4" id="KW-1185">Reference proteome</keyword>
<evidence type="ECO:0000313" key="3">
    <source>
        <dbReference type="EMBL" id="GAA1806872.1"/>
    </source>
</evidence>
<dbReference type="Proteomes" id="UP001500218">
    <property type="component" value="Unassembled WGS sequence"/>
</dbReference>
<dbReference type="InterPro" id="IPR020904">
    <property type="entry name" value="Sc_DH/Rdtase_CS"/>
</dbReference>
<dbReference type="SUPFAM" id="SSF51735">
    <property type="entry name" value="NAD(P)-binding Rossmann-fold domains"/>
    <property type="match status" value="1"/>
</dbReference>
<comment type="caution">
    <text evidence="3">The sequence shown here is derived from an EMBL/GenBank/DDBJ whole genome shotgun (WGS) entry which is preliminary data.</text>
</comment>
<gene>
    <name evidence="3" type="ORF">GCM10009682_31010</name>
</gene>
<evidence type="ECO:0000256" key="1">
    <source>
        <dbReference type="ARBA" id="ARBA00006484"/>
    </source>
</evidence>
<keyword evidence="2" id="KW-0560">Oxidoreductase</keyword>
<organism evidence="3 4">
    <name type="scientific">Luedemannella flava</name>
    <dbReference type="NCBI Taxonomy" id="349316"/>
    <lineage>
        <taxon>Bacteria</taxon>
        <taxon>Bacillati</taxon>
        <taxon>Actinomycetota</taxon>
        <taxon>Actinomycetes</taxon>
        <taxon>Micromonosporales</taxon>
        <taxon>Micromonosporaceae</taxon>
        <taxon>Luedemannella</taxon>
    </lineage>
</organism>
<proteinExistence type="inferred from homology"/>
<dbReference type="InterPro" id="IPR002347">
    <property type="entry name" value="SDR_fam"/>
</dbReference>
<dbReference type="Gene3D" id="3.40.50.720">
    <property type="entry name" value="NAD(P)-binding Rossmann-like Domain"/>
    <property type="match status" value="1"/>
</dbReference>
<sequence>MISYSHGVRSVLITGVSKGLGSAFFEEFVGAGDRVLAIGRRFTENQYARERAEPQRIRLRVTDLAYPASLPTAAELASFVHGASEIILIHNAATVRPIGAIGTLPPDQVAYAASVNFVAPILLTNALLATGVIRPTGEGAGAAAVPLTVLFISSAAAHRPVGGWAVYAATKRGAEAFFDGLSAQHAEDGRVRVININPGVMDTEMQEQLREYAKSGVYFPDGERFVSLHTHRELPHPLEVARKIIADTLH</sequence>
<name>A0ABN2M289_9ACTN</name>
<comment type="similarity">
    <text evidence="1">Belongs to the short-chain dehydrogenases/reductases (SDR) family.</text>
</comment>
<dbReference type="Pfam" id="PF00106">
    <property type="entry name" value="adh_short"/>
    <property type="match status" value="1"/>
</dbReference>
<accession>A0ABN2M289</accession>
<evidence type="ECO:0000313" key="4">
    <source>
        <dbReference type="Proteomes" id="UP001500218"/>
    </source>
</evidence>
<dbReference type="PANTHER" id="PTHR44196">
    <property type="entry name" value="DEHYDROGENASE/REDUCTASE SDR FAMILY MEMBER 7B"/>
    <property type="match status" value="1"/>
</dbReference>
<dbReference type="PROSITE" id="PS00061">
    <property type="entry name" value="ADH_SHORT"/>
    <property type="match status" value="1"/>
</dbReference>
<evidence type="ECO:0000256" key="2">
    <source>
        <dbReference type="ARBA" id="ARBA00023002"/>
    </source>
</evidence>
<dbReference type="EMBL" id="BAAALT010000084">
    <property type="protein sequence ID" value="GAA1806872.1"/>
    <property type="molecule type" value="Genomic_DNA"/>
</dbReference>
<dbReference type="InterPro" id="IPR036291">
    <property type="entry name" value="NAD(P)-bd_dom_sf"/>
</dbReference>
<protein>
    <submittedName>
        <fullName evidence="3">(S)-benzoin forming benzil reductase</fullName>
    </submittedName>
</protein>
<reference evidence="3 4" key="1">
    <citation type="journal article" date="2019" name="Int. J. Syst. Evol. Microbiol.">
        <title>The Global Catalogue of Microorganisms (GCM) 10K type strain sequencing project: providing services to taxonomists for standard genome sequencing and annotation.</title>
        <authorList>
            <consortium name="The Broad Institute Genomics Platform"/>
            <consortium name="The Broad Institute Genome Sequencing Center for Infectious Disease"/>
            <person name="Wu L."/>
            <person name="Ma J."/>
        </authorList>
    </citation>
    <scope>NUCLEOTIDE SEQUENCE [LARGE SCALE GENOMIC DNA]</scope>
    <source>
        <strain evidence="3 4">JCM 13250</strain>
    </source>
</reference>
<dbReference type="PANTHER" id="PTHR44196:SF1">
    <property type="entry name" value="DEHYDROGENASE_REDUCTASE SDR FAMILY MEMBER 7B"/>
    <property type="match status" value="1"/>
</dbReference>
<dbReference type="PRINTS" id="PR00081">
    <property type="entry name" value="GDHRDH"/>
</dbReference>